<evidence type="ECO:0000313" key="3">
    <source>
        <dbReference type="Proteomes" id="UP001307889"/>
    </source>
</evidence>
<accession>A0ABN7B8M3</accession>
<organism evidence="2 3">
    <name type="scientific">Nesidiocoris tenuis</name>
    <dbReference type="NCBI Taxonomy" id="355587"/>
    <lineage>
        <taxon>Eukaryota</taxon>
        <taxon>Metazoa</taxon>
        <taxon>Ecdysozoa</taxon>
        <taxon>Arthropoda</taxon>
        <taxon>Hexapoda</taxon>
        <taxon>Insecta</taxon>
        <taxon>Pterygota</taxon>
        <taxon>Neoptera</taxon>
        <taxon>Paraneoptera</taxon>
        <taxon>Hemiptera</taxon>
        <taxon>Heteroptera</taxon>
        <taxon>Panheteroptera</taxon>
        <taxon>Cimicomorpha</taxon>
        <taxon>Miridae</taxon>
        <taxon>Dicyphina</taxon>
        <taxon>Nesidiocoris</taxon>
    </lineage>
</organism>
<sequence length="86" mass="9814">MKRRDDRSATEWPSSIDRKGTRLSRQIPTRRGPRKVTKKADESTRNSGPAELWTVDDEHSTSRNLTGQQILKLCNDCQINGNYLGN</sequence>
<keyword evidence="3" id="KW-1185">Reference proteome</keyword>
<reference evidence="2 3" key="1">
    <citation type="submission" date="2023-09" db="EMBL/GenBank/DDBJ databases">
        <title>Nesidiocoris tenuis whole genome shotgun sequence.</title>
        <authorList>
            <person name="Shibata T."/>
            <person name="Shimoda M."/>
            <person name="Kobayashi T."/>
            <person name="Uehara T."/>
        </authorList>
    </citation>
    <scope>NUCLEOTIDE SEQUENCE [LARGE SCALE GENOMIC DNA]</scope>
    <source>
        <strain evidence="2 3">Japan</strain>
    </source>
</reference>
<evidence type="ECO:0000256" key="1">
    <source>
        <dbReference type="SAM" id="MobiDB-lite"/>
    </source>
</evidence>
<gene>
    <name evidence="2" type="ORF">NTJ_13551</name>
</gene>
<feature type="region of interest" description="Disordered" evidence="1">
    <location>
        <begin position="1"/>
        <end position="61"/>
    </location>
</feature>
<proteinExistence type="predicted"/>
<dbReference type="EMBL" id="AP028920">
    <property type="protein sequence ID" value="BET00735.1"/>
    <property type="molecule type" value="Genomic_DNA"/>
</dbReference>
<name>A0ABN7B8M3_9HEMI</name>
<protein>
    <submittedName>
        <fullName evidence="2">Uncharacterized protein</fullName>
    </submittedName>
</protein>
<dbReference type="Proteomes" id="UP001307889">
    <property type="component" value="Chromosome 12"/>
</dbReference>
<evidence type="ECO:0000313" key="2">
    <source>
        <dbReference type="EMBL" id="BET00735.1"/>
    </source>
</evidence>